<evidence type="ECO:0008006" key="4">
    <source>
        <dbReference type="Google" id="ProtNLM"/>
    </source>
</evidence>
<proteinExistence type="predicted"/>
<feature type="compositionally biased region" description="Basic and acidic residues" evidence="1">
    <location>
        <begin position="290"/>
        <end position="300"/>
    </location>
</feature>
<feature type="region of interest" description="Disordered" evidence="1">
    <location>
        <begin position="226"/>
        <end position="302"/>
    </location>
</feature>
<keyword evidence="3" id="KW-1185">Reference proteome</keyword>
<feature type="compositionally biased region" description="Acidic residues" evidence="1">
    <location>
        <begin position="280"/>
        <end position="289"/>
    </location>
</feature>
<protein>
    <recommendedName>
        <fullName evidence="4">No apical meristem-associated C-terminal domain-containing protein</fullName>
    </recommendedName>
</protein>
<name>A0AAD7C276_9AGAR</name>
<comment type="caution">
    <text evidence="2">The sequence shown here is derived from an EMBL/GenBank/DDBJ whole genome shotgun (WGS) entry which is preliminary data.</text>
</comment>
<gene>
    <name evidence="2" type="ORF">FB45DRAFT_1025112</name>
</gene>
<sequence length="412" mass="44637">MATGTPRIRTKTKKAAATPVSKAVKNATAKLERQAVLGKLPQPGDNPFKDKETGEKDIKAVITAIEDSPALTNALFPGSGQNESTANGGGMKKAEAYYKCAKAVWARRYPEYFKALVAGPKGDREGVSNKVKNLLVWLTKETHKYKKRMEGTGSGNEMTQDELDQLPVDDERRSAWGGVLADFPYYFQLTALLSDRPNWDPVSLGNTESDDITHVAGFSAPPPYTTLGASAGNGSSVDGDGLVDDEDGLGNAGINDDDDDSDEAKKRKRRGSHASSTIVLDDDADADADADTKPKADIKPAAKKSKYASDLVELANAEERTQHKRLDVALKDIDAERARAQADEVHSRHVLGPKAQAALVREQRKSENDEFKRKMHLLEAREKYGDAAVNEMYGTSFGLGGIDFGLYLPPPS</sequence>
<reference evidence="2" key="1">
    <citation type="submission" date="2023-03" db="EMBL/GenBank/DDBJ databases">
        <title>Massive genome expansion in bonnet fungi (Mycena s.s.) driven by repeated elements and novel gene families across ecological guilds.</title>
        <authorList>
            <consortium name="Lawrence Berkeley National Laboratory"/>
            <person name="Harder C.B."/>
            <person name="Miyauchi S."/>
            <person name="Viragh M."/>
            <person name="Kuo A."/>
            <person name="Thoen E."/>
            <person name="Andreopoulos B."/>
            <person name="Lu D."/>
            <person name="Skrede I."/>
            <person name="Drula E."/>
            <person name="Henrissat B."/>
            <person name="Morin E."/>
            <person name="Kohler A."/>
            <person name="Barry K."/>
            <person name="LaButti K."/>
            <person name="Morin E."/>
            <person name="Salamov A."/>
            <person name="Lipzen A."/>
            <person name="Mereny Z."/>
            <person name="Hegedus B."/>
            <person name="Baldrian P."/>
            <person name="Stursova M."/>
            <person name="Weitz H."/>
            <person name="Taylor A."/>
            <person name="Grigoriev I.V."/>
            <person name="Nagy L.G."/>
            <person name="Martin F."/>
            <person name="Kauserud H."/>
        </authorList>
    </citation>
    <scope>NUCLEOTIDE SEQUENCE</scope>
    <source>
        <strain evidence="2">9284</strain>
    </source>
</reference>
<evidence type="ECO:0000313" key="2">
    <source>
        <dbReference type="EMBL" id="KAJ7637024.1"/>
    </source>
</evidence>
<dbReference type="EMBL" id="JARKIF010000006">
    <property type="protein sequence ID" value="KAJ7637024.1"/>
    <property type="molecule type" value="Genomic_DNA"/>
</dbReference>
<organism evidence="2 3">
    <name type="scientific">Roridomyces roridus</name>
    <dbReference type="NCBI Taxonomy" id="1738132"/>
    <lineage>
        <taxon>Eukaryota</taxon>
        <taxon>Fungi</taxon>
        <taxon>Dikarya</taxon>
        <taxon>Basidiomycota</taxon>
        <taxon>Agaricomycotina</taxon>
        <taxon>Agaricomycetes</taxon>
        <taxon>Agaricomycetidae</taxon>
        <taxon>Agaricales</taxon>
        <taxon>Marasmiineae</taxon>
        <taxon>Mycenaceae</taxon>
        <taxon>Roridomyces</taxon>
    </lineage>
</organism>
<feature type="region of interest" description="Disordered" evidence="1">
    <location>
        <begin position="1"/>
        <end position="21"/>
    </location>
</feature>
<evidence type="ECO:0000256" key="1">
    <source>
        <dbReference type="SAM" id="MobiDB-lite"/>
    </source>
</evidence>
<accession>A0AAD7C276</accession>
<dbReference type="Proteomes" id="UP001221142">
    <property type="component" value="Unassembled WGS sequence"/>
</dbReference>
<evidence type="ECO:0000313" key="3">
    <source>
        <dbReference type="Proteomes" id="UP001221142"/>
    </source>
</evidence>
<dbReference type="AlphaFoldDB" id="A0AAD7C276"/>